<feature type="transmembrane region" description="Helical" evidence="2">
    <location>
        <begin position="16"/>
        <end position="36"/>
    </location>
</feature>
<dbReference type="Pfam" id="PF02517">
    <property type="entry name" value="Rce1-like"/>
    <property type="match status" value="1"/>
</dbReference>
<comment type="similarity">
    <text evidence="1">Belongs to the UPF0177 family.</text>
</comment>
<evidence type="ECO:0000259" key="3">
    <source>
        <dbReference type="Pfam" id="PF02517"/>
    </source>
</evidence>
<protein>
    <recommendedName>
        <fullName evidence="3">CAAX prenyl protease 2/Lysostaphin resistance protein A-like domain-containing protein</fullName>
    </recommendedName>
</protein>
<feature type="domain" description="CAAX prenyl protease 2/Lysostaphin resistance protein A-like" evidence="3">
    <location>
        <begin position="129"/>
        <end position="220"/>
    </location>
</feature>
<reference evidence="4 5" key="1">
    <citation type="submission" date="2016-03" db="EMBL/GenBank/DDBJ databases">
        <title>Sequencing of Lactobacillus Species from Commercial Turkeys.</title>
        <authorList>
            <person name="Johnson T.J."/>
            <person name="Youmans B.P."/>
            <person name="Case K.A."/>
        </authorList>
    </citation>
    <scope>NUCLEOTIDE SEQUENCE [LARGE SCALE GENOMIC DNA]</scope>
    <source>
        <strain evidence="4 5">UMNLA1</strain>
    </source>
</reference>
<comment type="caution">
    <text evidence="4">The sequence shown here is derived from an EMBL/GenBank/DDBJ whole genome shotgun (WGS) entry which is preliminary data.</text>
</comment>
<dbReference type="PANTHER" id="PTHR36435">
    <property type="entry name" value="SLR1288 PROTEIN"/>
    <property type="match status" value="1"/>
</dbReference>
<dbReference type="GO" id="GO:0080120">
    <property type="term" value="P:CAAX-box protein maturation"/>
    <property type="evidence" value="ECO:0007669"/>
    <property type="project" value="UniProtKB-ARBA"/>
</dbReference>
<name>A0A231QDF8_9LACO</name>
<keyword evidence="2" id="KW-0472">Membrane</keyword>
<dbReference type="InterPro" id="IPR003675">
    <property type="entry name" value="Rce1/LyrA-like_dom"/>
</dbReference>
<dbReference type="RefSeq" id="WP_179211217.1">
    <property type="nucleotide sequence ID" value="NZ_LUGD01000101.1"/>
</dbReference>
<dbReference type="AlphaFoldDB" id="A0A231QDF8"/>
<proteinExistence type="inferred from homology"/>
<organism evidence="4 5">
    <name type="scientific">Ligilactobacillus agilis</name>
    <dbReference type="NCBI Taxonomy" id="1601"/>
    <lineage>
        <taxon>Bacteria</taxon>
        <taxon>Bacillati</taxon>
        <taxon>Bacillota</taxon>
        <taxon>Bacilli</taxon>
        <taxon>Lactobacillales</taxon>
        <taxon>Lactobacillaceae</taxon>
        <taxon>Ligilactobacillus</taxon>
    </lineage>
</organism>
<evidence type="ECO:0000313" key="5">
    <source>
        <dbReference type="Proteomes" id="UP000215261"/>
    </source>
</evidence>
<feature type="transmembrane region" description="Helical" evidence="2">
    <location>
        <begin position="93"/>
        <end position="113"/>
    </location>
</feature>
<evidence type="ECO:0000256" key="1">
    <source>
        <dbReference type="ARBA" id="ARBA00009067"/>
    </source>
</evidence>
<dbReference type="InterPro" id="IPR052710">
    <property type="entry name" value="CAAX_protease"/>
</dbReference>
<gene>
    <name evidence="4" type="ORF">AYP69_08530</name>
</gene>
<dbReference type="EMBL" id="LUGO01000070">
    <property type="protein sequence ID" value="OXS38650.1"/>
    <property type="molecule type" value="Genomic_DNA"/>
</dbReference>
<feature type="transmembrane region" description="Helical" evidence="2">
    <location>
        <begin position="56"/>
        <end position="73"/>
    </location>
</feature>
<accession>A0A231QDF8</accession>
<dbReference type="GO" id="GO:0004175">
    <property type="term" value="F:endopeptidase activity"/>
    <property type="evidence" value="ECO:0007669"/>
    <property type="project" value="UniProtKB-ARBA"/>
</dbReference>
<sequence length="233" mass="25944">MDNSKFSTTVGKGVKILLEVALIIACFLIAEAPVLAEIPNFKWDTLAHANLLKHTLILLGTTVFSFAVLYFVYKRINDDFRVANDKAGVKRGLLITLLTLAPIYVIADIISYYGHVTDADLQFEYSSNLFLIFIICAAIVSPIMEELLFQGIIQGGLLKKINPYVAIIITAGLFSLVHGNIDNLLKCLVIFIQGLSYAYIYYKTKDIRFAIFGHGLNNFLAIMETLMLIKLGL</sequence>
<evidence type="ECO:0000313" key="4">
    <source>
        <dbReference type="EMBL" id="OXS38650.1"/>
    </source>
</evidence>
<evidence type="ECO:0000256" key="2">
    <source>
        <dbReference type="SAM" id="Phobius"/>
    </source>
</evidence>
<keyword evidence="2" id="KW-1133">Transmembrane helix</keyword>
<feature type="transmembrane region" description="Helical" evidence="2">
    <location>
        <begin position="209"/>
        <end position="229"/>
    </location>
</feature>
<keyword evidence="2" id="KW-0812">Transmembrane</keyword>
<dbReference type="PANTHER" id="PTHR36435:SF1">
    <property type="entry name" value="CAAX AMINO TERMINAL PROTEASE FAMILY PROTEIN"/>
    <property type="match status" value="1"/>
</dbReference>
<dbReference type="Proteomes" id="UP000215261">
    <property type="component" value="Unassembled WGS sequence"/>
</dbReference>
<feature type="transmembrane region" description="Helical" evidence="2">
    <location>
        <begin position="161"/>
        <end position="177"/>
    </location>
</feature>
<feature type="transmembrane region" description="Helical" evidence="2">
    <location>
        <begin position="125"/>
        <end position="149"/>
    </location>
</feature>